<comment type="caution">
    <text evidence="1">The sequence shown here is derived from an EMBL/GenBank/DDBJ whole genome shotgun (WGS) entry which is preliminary data.</text>
</comment>
<organism evidence="1 2">
    <name type="scientific">Alcaligenes pakistanensis</name>
    <dbReference type="NCBI Taxonomy" id="1482717"/>
    <lineage>
        <taxon>Bacteria</taxon>
        <taxon>Pseudomonadati</taxon>
        <taxon>Pseudomonadota</taxon>
        <taxon>Betaproteobacteria</taxon>
        <taxon>Burkholderiales</taxon>
        <taxon>Alcaligenaceae</taxon>
        <taxon>Alcaligenes</taxon>
    </lineage>
</organism>
<dbReference type="EMBL" id="BMZN01000002">
    <property type="protein sequence ID" value="GHC42062.1"/>
    <property type="molecule type" value="Genomic_DNA"/>
</dbReference>
<dbReference type="RefSeq" id="WP_189391547.1">
    <property type="nucleotide sequence ID" value="NZ_BMZN01000002.1"/>
</dbReference>
<proteinExistence type="predicted"/>
<gene>
    <name evidence="1" type="ORF">GCM10010096_10940</name>
</gene>
<evidence type="ECO:0000313" key="1">
    <source>
        <dbReference type="EMBL" id="GHC42062.1"/>
    </source>
</evidence>
<dbReference type="Gene3D" id="3.40.50.150">
    <property type="entry name" value="Vaccinia Virus protein VP39"/>
    <property type="match status" value="1"/>
</dbReference>
<name>A0A8H9LZT5_9BURK</name>
<dbReference type="InterPro" id="IPR029063">
    <property type="entry name" value="SAM-dependent_MTases_sf"/>
</dbReference>
<dbReference type="SUPFAM" id="SSF53335">
    <property type="entry name" value="S-adenosyl-L-methionine-dependent methyltransferases"/>
    <property type="match status" value="1"/>
</dbReference>
<dbReference type="AlphaFoldDB" id="A0A8H9LZT5"/>
<reference evidence="2" key="1">
    <citation type="journal article" date="2019" name="Int. J. Syst. Evol. Microbiol.">
        <title>The Global Catalogue of Microorganisms (GCM) 10K type strain sequencing project: providing services to taxonomists for standard genome sequencing and annotation.</title>
        <authorList>
            <consortium name="The Broad Institute Genomics Platform"/>
            <consortium name="The Broad Institute Genome Sequencing Center for Infectious Disease"/>
            <person name="Wu L."/>
            <person name="Ma J."/>
        </authorList>
    </citation>
    <scope>NUCLEOTIDE SEQUENCE [LARGE SCALE GENOMIC DNA]</scope>
    <source>
        <strain evidence="2">KCTC 42083</strain>
    </source>
</reference>
<dbReference type="CDD" id="cd02440">
    <property type="entry name" value="AdoMet_MTases"/>
    <property type="match status" value="1"/>
</dbReference>
<accession>A0A8H9LZT5</accession>
<keyword evidence="2" id="KW-1185">Reference proteome</keyword>
<dbReference type="Proteomes" id="UP000608923">
    <property type="component" value="Unassembled WGS sequence"/>
</dbReference>
<protein>
    <submittedName>
        <fullName evidence="1">Uncharacterized protein</fullName>
    </submittedName>
</protein>
<sequence length="262" mass="29605">MSKTAVHTGSRLYQIVSDMQGERPWGNFLDAGTGKGSLRWLLTLDTERWTAITAAPSMAEQVSRELGEQKRSQDRLLVGNWSDPEFLQGERFDTVLADYLLGAIDGFAPYTQDQLFPRLRPLTGQRLYIIGLEPYVPYSSTDPAGKLIVEIGRLRDACLLLAGERPYREYPMDWVLRHLRQSGYRCLDAQRFGIRYSDGFINGQLDMCDARLRRLKDRNLAMALSEHVQALRQQALALNQTLGGLRHGHDYVICAEADPASS</sequence>
<evidence type="ECO:0000313" key="2">
    <source>
        <dbReference type="Proteomes" id="UP000608923"/>
    </source>
</evidence>